<proteinExistence type="predicted"/>
<dbReference type="GeneID" id="112279329"/>
<protein>
    <submittedName>
        <fullName evidence="2 3">Uncharacterized protein</fullName>
    </submittedName>
</protein>
<feature type="region of interest" description="Disordered" evidence="1">
    <location>
        <begin position="176"/>
        <end position="227"/>
    </location>
</feature>
<dbReference type="EnsemblPlants" id="Pp3c3_9440V3.2">
    <property type="protein sequence ID" value="Pp3c3_9440V3.2"/>
    <property type="gene ID" value="Pp3c3_9440"/>
</dbReference>
<dbReference type="RefSeq" id="XP_024369443.1">
    <property type="nucleotide sequence ID" value="XM_024513675.2"/>
</dbReference>
<dbReference type="HOGENOM" id="CLU_359608_0_0_1"/>
<dbReference type="EnsemblPlants" id="Pp3c3_9440V3.3">
    <property type="protein sequence ID" value="Pp3c3_9440V3.3"/>
    <property type="gene ID" value="Pp3c3_9440"/>
</dbReference>
<accession>A9SZ76</accession>
<feature type="compositionally biased region" description="Polar residues" evidence="1">
    <location>
        <begin position="453"/>
        <end position="464"/>
    </location>
</feature>
<feature type="compositionally biased region" description="Polar residues" evidence="1">
    <location>
        <begin position="205"/>
        <end position="221"/>
    </location>
</feature>
<reference evidence="2 4" key="2">
    <citation type="journal article" date="2018" name="Plant J.">
        <title>The Physcomitrella patens chromosome-scale assembly reveals moss genome structure and evolution.</title>
        <authorList>
            <person name="Lang D."/>
            <person name="Ullrich K.K."/>
            <person name="Murat F."/>
            <person name="Fuchs J."/>
            <person name="Jenkins J."/>
            <person name="Haas F.B."/>
            <person name="Piednoel M."/>
            <person name="Gundlach H."/>
            <person name="Van Bel M."/>
            <person name="Meyberg R."/>
            <person name="Vives C."/>
            <person name="Morata J."/>
            <person name="Symeonidi A."/>
            <person name="Hiss M."/>
            <person name="Muchero W."/>
            <person name="Kamisugi Y."/>
            <person name="Saleh O."/>
            <person name="Blanc G."/>
            <person name="Decker E.L."/>
            <person name="van Gessel N."/>
            <person name="Grimwood J."/>
            <person name="Hayes R.D."/>
            <person name="Graham S.W."/>
            <person name="Gunter L.E."/>
            <person name="McDaniel S.F."/>
            <person name="Hoernstein S.N.W."/>
            <person name="Larsson A."/>
            <person name="Li F.W."/>
            <person name="Perroud P.F."/>
            <person name="Phillips J."/>
            <person name="Ranjan P."/>
            <person name="Rokshar D.S."/>
            <person name="Rothfels C.J."/>
            <person name="Schneider L."/>
            <person name="Shu S."/>
            <person name="Stevenson D.W."/>
            <person name="Thummler F."/>
            <person name="Tillich M."/>
            <person name="Villarreal Aguilar J.C."/>
            <person name="Widiez T."/>
            <person name="Wong G.K."/>
            <person name="Wymore A."/>
            <person name="Zhang Y."/>
            <person name="Zimmer A.D."/>
            <person name="Quatrano R.S."/>
            <person name="Mayer K.F.X."/>
            <person name="Goodstein D."/>
            <person name="Casacuberta J.M."/>
            <person name="Vandepoele K."/>
            <person name="Reski R."/>
            <person name="Cuming A.C."/>
            <person name="Tuskan G.A."/>
            <person name="Maumus F."/>
            <person name="Salse J."/>
            <person name="Schmutz J."/>
            <person name="Rensing S.A."/>
        </authorList>
    </citation>
    <scope>NUCLEOTIDE SEQUENCE [LARGE SCALE GENOMIC DNA]</scope>
    <source>
        <strain evidence="3 4">cv. Gransden 2004</strain>
    </source>
</reference>
<organism evidence="2">
    <name type="scientific">Physcomitrium patens</name>
    <name type="common">Spreading-leaved earth moss</name>
    <name type="synonym">Physcomitrella patens</name>
    <dbReference type="NCBI Taxonomy" id="3218"/>
    <lineage>
        <taxon>Eukaryota</taxon>
        <taxon>Viridiplantae</taxon>
        <taxon>Streptophyta</taxon>
        <taxon>Embryophyta</taxon>
        <taxon>Bryophyta</taxon>
        <taxon>Bryophytina</taxon>
        <taxon>Bryopsida</taxon>
        <taxon>Funariidae</taxon>
        <taxon>Funariales</taxon>
        <taxon>Funariaceae</taxon>
        <taxon>Physcomitrium</taxon>
    </lineage>
</organism>
<dbReference type="Gramene" id="Pp3c3_9440V3.3">
    <property type="protein sequence ID" value="Pp3c3_9440V3.3"/>
    <property type="gene ID" value="Pp3c3_9440"/>
</dbReference>
<dbReference type="KEGG" id="ppp:112279329"/>
<feature type="compositionally biased region" description="Basic and acidic residues" evidence="1">
    <location>
        <begin position="187"/>
        <end position="203"/>
    </location>
</feature>
<dbReference type="EnsemblPlants" id="Pp3c3_9440V3.1">
    <property type="protein sequence ID" value="Pp3c3_9440V3.1"/>
    <property type="gene ID" value="Pp3c3_9440"/>
</dbReference>
<evidence type="ECO:0000313" key="2">
    <source>
        <dbReference type="EMBL" id="PNR57185.1"/>
    </source>
</evidence>
<reference evidence="3" key="3">
    <citation type="submission" date="2020-12" db="UniProtKB">
        <authorList>
            <consortium name="EnsemblPlants"/>
        </authorList>
    </citation>
    <scope>IDENTIFICATION</scope>
</reference>
<dbReference type="PaxDb" id="3218-PP1S140_168V6.1"/>
<gene>
    <name evidence="3" type="primary">LOC112279329</name>
    <name evidence="2" type="ORF">PHYPA_004178</name>
</gene>
<evidence type="ECO:0000313" key="4">
    <source>
        <dbReference type="Proteomes" id="UP000006727"/>
    </source>
</evidence>
<dbReference type="AlphaFoldDB" id="A9SZ76"/>
<sequence length="779" mass="86519">MEDRLAQAPSPTTPSLDMCLETSGCGGSKDSRDSYSLNLCDAYTEVVSADACYVSNTMDLKFDEARVWNPACLRHGTCRPGVEPGELKYAKWSTLQKRSDLVTANFGFVDCSFRSDDSEVLALWEEQSEKMSANLAWQKPPAESQSPWRGSVSNAVKKIESLSHAWGRISPNHPKAVATLVDPPRSSVERKKAGGRSPWRDFKIMSSSSMKDNETIMLSSPKSRHSKGFDRNIEMETLSSLNSELTPFRREDCCESQSDKSSSAPRMVGLNLKIQSNDKEERSLWRATYHEDRLRKNGSNVGESCVQLPIETEILSSDPEVVEAGISNEMSATAASVIKLCNVKDKISAPQTIAAGVERSLSRRSTKEISTNAGSHSMVFPGVERLSSRDEAMLNEYAVQASELQARTGTSHFPEAVTSRFPEICDSPVTSTPTKALGPIPFQWEKDCGKSQGVDSGSATSPVPCQSVPHIPSPSRAAWNPKECVDHHSGNVKPKSPTSILYGPDDGLSLPSSNPSLISEYEAFLVSGPLVPSLSHSRTLSYLSFDSFKPISPNVICEEIMSPKSSPTSPLHVNTRCNSLSYNQEFDSMRKYLSADIRQEADKPRSISAFGKFCRNGKRWVKSKTHSSQRKNCSPEVLSPSREKLYEHGAHTGFSARLGNDLSLHSISRADYSHVEASCLPVSITTVLRRENLRNPYPSCSAPPERLSPVHELLFEDLEREASVRRTRKMCRRRRMKARVRVGIYVKMRRALRKMLSRFILRDRKTSVKAPESKHLYHA</sequence>
<keyword evidence="4" id="KW-1185">Reference proteome</keyword>
<evidence type="ECO:0000256" key="1">
    <source>
        <dbReference type="SAM" id="MobiDB-lite"/>
    </source>
</evidence>
<feature type="region of interest" description="Disordered" evidence="1">
    <location>
        <begin position="448"/>
        <end position="506"/>
    </location>
</feature>
<reference evidence="2 4" key="1">
    <citation type="journal article" date="2008" name="Science">
        <title>The Physcomitrella genome reveals evolutionary insights into the conquest of land by plants.</title>
        <authorList>
            <person name="Rensing S."/>
            <person name="Lang D."/>
            <person name="Zimmer A."/>
            <person name="Terry A."/>
            <person name="Salamov A."/>
            <person name="Shapiro H."/>
            <person name="Nishiyama T."/>
            <person name="Perroud P.-F."/>
            <person name="Lindquist E."/>
            <person name="Kamisugi Y."/>
            <person name="Tanahashi T."/>
            <person name="Sakakibara K."/>
            <person name="Fujita T."/>
            <person name="Oishi K."/>
            <person name="Shin-I T."/>
            <person name="Kuroki Y."/>
            <person name="Toyoda A."/>
            <person name="Suzuki Y."/>
            <person name="Hashimoto A."/>
            <person name="Yamaguchi K."/>
            <person name="Sugano A."/>
            <person name="Kohara Y."/>
            <person name="Fujiyama A."/>
            <person name="Anterola A."/>
            <person name="Aoki S."/>
            <person name="Ashton N."/>
            <person name="Barbazuk W.B."/>
            <person name="Barker E."/>
            <person name="Bennetzen J."/>
            <person name="Bezanilla M."/>
            <person name="Blankenship R."/>
            <person name="Cho S.H."/>
            <person name="Dutcher S."/>
            <person name="Estelle M."/>
            <person name="Fawcett J.A."/>
            <person name="Gundlach H."/>
            <person name="Hanada K."/>
            <person name="Heyl A."/>
            <person name="Hicks K.A."/>
            <person name="Hugh J."/>
            <person name="Lohr M."/>
            <person name="Mayer K."/>
            <person name="Melkozernov A."/>
            <person name="Murata T."/>
            <person name="Nelson D."/>
            <person name="Pils B."/>
            <person name="Prigge M."/>
            <person name="Reiss B."/>
            <person name="Renner T."/>
            <person name="Rombauts S."/>
            <person name="Rushton P."/>
            <person name="Sanderfoot A."/>
            <person name="Schween G."/>
            <person name="Shiu S.-H."/>
            <person name="Stueber K."/>
            <person name="Theodoulou F.L."/>
            <person name="Tu H."/>
            <person name="Van de Peer Y."/>
            <person name="Verrier P.J."/>
            <person name="Waters E."/>
            <person name="Wood A."/>
            <person name="Yang L."/>
            <person name="Cove D."/>
            <person name="Cuming A."/>
            <person name="Hasebe M."/>
            <person name="Lucas S."/>
            <person name="Mishler D.B."/>
            <person name="Reski R."/>
            <person name="Grigoriev I."/>
            <person name="Quatrano R.S."/>
            <person name="Boore J.L."/>
        </authorList>
    </citation>
    <scope>NUCLEOTIDE SEQUENCE [LARGE SCALE GENOMIC DNA]</scope>
    <source>
        <strain evidence="3 4">cv. Gransden 2004</strain>
    </source>
</reference>
<dbReference type="EMBL" id="ABEU02000003">
    <property type="protein sequence ID" value="PNR57185.1"/>
    <property type="molecule type" value="Genomic_DNA"/>
</dbReference>
<name>A9SZ76_PHYPA</name>
<dbReference type="Gramene" id="Pp3c3_9440V3.1">
    <property type="protein sequence ID" value="Pp3c3_9440V3.1"/>
    <property type="gene ID" value="Pp3c3_9440"/>
</dbReference>
<evidence type="ECO:0000313" key="3">
    <source>
        <dbReference type="EnsemblPlants" id="Pp3c3_9440V3.1"/>
    </source>
</evidence>
<dbReference type="Gramene" id="Pp3c3_9440V3.2">
    <property type="protein sequence ID" value="Pp3c3_9440V3.2"/>
    <property type="gene ID" value="Pp3c3_9440"/>
</dbReference>
<dbReference type="Proteomes" id="UP000006727">
    <property type="component" value="Chromosome 3"/>
</dbReference>